<evidence type="ECO:0000256" key="11">
    <source>
        <dbReference type="ARBA" id="ARBA00022782"/>
    </source>
</evidence>
<feature type="domain" description="AWS" evidence="21">
    <location>
        <begin position="1326"/>
        <end position="1380"/>
    </location>
</feature>
<dbReference type="InterPro" id="IPR044437">
    <property type="entry name" value="SETD2/Set2_SET"/>
</dbReference>
<dbReference type="FunFam" id="2.170.270.10:FF:000016">
    <property type="entry name" value="Histone-lysine N-methyltransferase"/>
    <property type="match status" value="1"/>
</dbReference>
<dbReference type="InterPro" id="IPR001214">
    <property type="entry name" value="SET_dom"/>
</dbReference>
<evidence type="ECO:0000256" key="2">
    <source>
        <dbReference type="ARBA" id="ARBA00004286"/>
    </source>
</evidence>
<feature type="compositionally biased region" description="Polar residues" evidence="17">
    <location>
        <begin position="1204"/>
        <end position="1214"/>
    </location>
</feature>
<reference evidence="22" key="2">
    <citation type="submission" date="2025-09" db="UniProtKB">
        <authorList>
            <consortium name="Ensembl"/>
        </authorList>
    </citation>
    <scope>IDENTIFICATION</scope>
</reference>
<evidence type="ECO:0000256" key="14">
    <source>
        <dbReference type="ARBA" id="ARBA00023015"/>
    </source>
</evidence>
<feature type="compositionally biased region" description="Basic and acidic residues" evidence="17">
    <location>
        <begin position="346"/>
        <end position="364"/>
    </location>
</feature>
<dbReference type="InterPro" id="IPR042294">
    <property type="entry name" value="SETD2_animal"/>
</dbReference>
<feature type="compositionally biased region" description="Low complexity" evidence="17">
    <location>
        <begin position="406"/>
        <end position="416"/>
    </location>
</feature>
<evidence type="ECO:0000256" key="4">
    <source>
        <dbReference type="ARBA" id="ARBA00022454"/>
    </source>
</evidence>
<feature type="compositionally biased region" description="Basic and acidic residues" evidence="17">
    <location>
        <begin position="1757"/>
        <end position="1766"/>
    </location>
</feature>
<evidence type="ECO:0000256" key="5">
    <source>
        <dbReference type="ARBA" id="ARBA00022473"/>
    </source>
</evidence>
<evidence type="ECO:0000256" key="13">
    <source>
        <dbReference type="ARBA" id="ARBA00022853"/>
    </source>
</evidence>
<dbReference type="PANTHER" id="PTHR46711:SF1">
    <property type="entry name" value="HISTONE-LYSINE N-METHYLTRANSFERASE SETD2"/>
    <property type="match status" value="1"/>
</dbReference>
<feature type="region of interest" description="Disordered" evidence="17">
    <location>
        <begin position="881"/>
        <end position="922"/>
    </location>
</feature>
<feature type="compositionally biased region" description="Low complexity" evidence="17">
    <location>
        <begin position="1724"/>
        <end position="1733"/>
    </location>
</feature>
<dbReference type="PANTHER" id="PTHR46711">
    <property type="entry name" value="HISTONE-LYSINE N-METHYLTRANSFERASE SETD2"/>
    <property type="match status" value="1"/>
</dbReference>
<keyword evidence="9" id="KW-0949">S-adenosyl-L-methionine</keyword>
<dbReference type="EC" id="2.1.1.359" evidence="3"/>
<evidence type="ECO:0000259" key="20">
    <source>
        <dbReference type="PROSITE" id="PS50868"/>
    </source>
</evidence>
<dbReference type="InterPro" id="IPR006560">
    <property type="entry name" value="AWS_dom"/>
</dbReference>
<feature type="compositionally biased region" description="Polar residues" evidence="17">
    <location>
        <begin position="180"/>
        <end position="203"/>
    </location>
</feature>
<dbReference type="Proteomes" id="UP000472260">
    <property type="component" value="Unassembled WGS sequence"/>
</dbReference>
<dbReference type="GO" id="GO:0046872">
    <property type="term" value="F:metal ion binding"/>
    <property type="evidence" value="ECO:0007669"/>
    <property type="project" value="UniProtKB-KW"/>
</dbReference>
<protein>
    <recommendedName>
        <fullName evidence="3">[histone H3]-lysine(36) N-trimethyltransferase</fullName>
        <ecNumber evidence="3">2.1.1.359</ecNumber>
    </recommendedName>
</protein>
<feature type="domain" description="Post-SET" evidence="20">
    <location>
        <begin position="1506"/>
        <end position="1522"/>
    </location>
</feature>
<feature type="compositionally biased region" description="Low complexity" evidence="17">
    <location>
        <begin position="523"/>
        <end position="534"/>
    </location>
</feature>
<feature type="compositionally biased region" description="Polar residues" evidence="17">
    <location>
        <begin position="1094"/>
        <end position="1110"/>
    </location>
</feature>
<keyword evidence="15" id="KW-0804">Transcription</keyword>
<evidence type="ECO:0000256" key="17">
    <source>
        <dbReference type="SAM" id="MobiDB-lite"/>
    </source>
</evidence>
<feature type="region of interest" description="Disordered" evidence="17">
    <location>
        <begin position="794"/>
        <end position="840"/>
    </location>
</feature>
<feature type="domain" description="SET" evidence="19">
    <location>
        <begin position="1382"/>
        <end position="1499"/>
    </location>
</feature>
<dbReference type="GO" id="GO:0005694">
    <property type="term" value="C:chromosome"/>
    <property type="evidence" value="ECO:0007669"/>
    <property type="project" value="UniProtKB-SubCell"/>
</dbReference>
<comment type="subcellular location">
    <subcellularLocation>
        <location evidence="2">Chromosome</location>
    </subcellularLocation>
    <subcellularLocation>
        <location evidence="1">Nucleus</location>
    </subcellularLocation>
</comment>
<dbReference type="InterPro" id="IPR046341">
    <property type="entry name" value="SET_dom_sf"/>
</dbReference>
<dbReference type="PROSITE" id="PS50280">
    <property type="entry name" value="SET"/>
    <property type="match status" value="1"/>
</dbReference>
<feature type="compositionally biased region" description="Polar residues" evidence="17">
    <location>
        <begin position="1666"/>
        <end position="1689"/>
    </location>
</feature>
<keyword evidence="16" id="KW-0539">Nucleus</keyword>
<dbReference type="InterPro" id="IPR036020">
    <property type="entry name" value="WW_dom_sf"/>
</dbReference>
<dbReference type="InterPro" id="IPR001202">
    <property type="entry name" value="WW_dom"/>
</dbReference>
<feature type="compositionally biased region" description="Basic and acidic residues" evidence="17">
    <location>
        <begin position="814"/>
        <end position="823"/>
    </location>
</feature>
<evidence type="ECO:0000256" key="1">
    <source>
        <dbReference type="ARBA" id="ARBA00004123"/>
    </source>
</evidence>
<feature type="compositionally biased region" description="Basic and acidic residues" evidence="17">
    <location>
        <begin position="1898"/>
        <end position="1908"/>
    </location>
</feature>
<evidence type="ECO:0000313" key="23">
    <source>
        <dbReference type="Proteomes" id="UP000472260"/>
    </source>
</evidence>
<keyword evidence="14" id="KW-0805">Transcription regulation</keyword>
<evidence type="ECO:0000256" key="12">
    <source>
        <dbReference type="ARBA" id="ARBA00022833"/>
    </source>
</evidence>
<dbReference type="SUPFAM" id="SSF51045">
    <property type="entry name" value="WW domain"/>
    <property type="match status" value="1"/>
</dbReference>
<dbReference type="SMART" id="SM00570">
    <property type="entry name" value="AWS"/>
    <property type="match status" value="1"/>
</dbReference>
<accession>A0A671PLZ8</accession>
<dbReference type="Gene3D" id="2.170.270.10">
    <property type="entry name" value="SET domain"/>
    <property type="match status" value="1"/>
</dbReference>
<evidence type="ECO:0000256" key="15">
    <source>
        <dbReference type="ARBA" id="ARBA00023163"/>
    </source>
</evidence>
<proteinExistence type="predicted"/>
<feature type="region of interest" description="Disordered" evidence="17">
    <location>
        <begin position="1053"/>
        <end position="1142"/>
    </location>
</feature>
<dbReference type="Pfam" id="PF00397">
    <property type="entry name" value="WW"/>
    <property type="match status" value="1"/>
</dbReference>
<evidence type="ECO:0000256" key="3">
    <source>
        <dbReference type="ARBA" id="ARBA00012178"/>
    </source>
</evidence>
<feature type="compositionally biased region" description="Basic and acidic residues" evidence="17">
    <location>
        <begin position="428"/>
        <end position="475"/>
    </location>
</feature>
<keyword evidence="6" id="KW-0597">Phosphoprotein</keyword>
<sequence>NQCMEPSSPPLFFLYSVIKVENIPKQVIFKGLAPRVVLTNHLLPKRTKAKVNLEEQGRQKVSFSFTQTKKPRQNVFLAPASPEKSASEHSSALQAGPVPTPDLAGQSDESKNVDTNTTAVGETQTAPTPVSFPLKSKHVLGKMHFKKQILSVTIVEDNSIVSTASAEISEPVVPSESDKISSSAKVETETSLQQCHKNSVIDSSSEKVITEENPQEKLDSCLKGPVSSHIGKGDMDSSIISEHEENRKSQPRSDSTLPGSESDGDSIRTSSSQKSSDRRNKMDSECQSNEVKRSSNSKTKELEKSRPDRKEDEKELSRSKSERDSRHTSSRSSRSDRDRRRTKSRSRSERPSRSDRSHYHDSERRFHRSSPHRERRSSRSRTDGRSRDSSDSEDDHRRTRTRGSDSSRSSTYSSSQKDSKSSTHSRSHRDSKPTDCSRSSESDKRTQHSKSERSHLKAGDSESNRKRSPEAEAVHRNSSAHSKSEINAKTSHSTSSRTSEKKVHKNSSDSDEEHRKKRQLQGSDRSSVSGTSSSKKTDSADHKTLNNVTGTERQSKDRLSNNTKQSQLDPSPVTPPKECSKIDDNSSPPKFKCTSQQMHEATHKVNLFKTNQQTEHQPPNQEGKCTNVPESHKTTDRLKESMTSRSLEVRSSTDKPGMKNEIPIQSKALAEGLTDSFCVGHTPDQDSVGSLANPLSVKELPPGGCLKSNTKLDGLSLTISKASMPITQSAQLCEKDSEQHYVNPEQPISGILKKDGSAKKSRWDIVGQGTSENQSPMKIVNPDVEKVISAKRIEFNNDTTPDESCTQKPGSEVPSEKSVEGQIRDTSSAESHQKVSPCASDLATQRTHGEFINQTVEVPQSTSAPVVSDLPLNCSSGSKEKINVDILKPETRNPDSLNHDGKCHSEDSESEESDSDSDDGRVSLKRLHSVVVVPKNSTIALETNDLNDSVFSRQQQTDSHESINREFGCGFNNQSKLEESSALFNASAQAAMPSPDIKCVSYQSQSNMVDSTSHSEATSALVDKNRGAQESPNSVQINQASLLSFEKTCMRPESDHHQYHDRPDSWNGRKGGKQHYGDSTDFNSGKGYGLAWDFNQSEQPSSTFQQPDSSHGTEHLPQPGIALFDSGHRPGPLAQPAISETNRPVNTHVPFQYHDSVNQIHPDSLTNDHDDDRLVGIKQGSILSADLPGSSPFVQAHEISSNCSFTTESQNTSEAPREDNKKPHRGRGPPKKRRPEFESESDNEAEAGLTSKKECLDESSRVVKDSKESFHQIQEVERPLLSLKEFQDPAVWREKAKQKKMPYYFDLIEENVYLTERKKNKSHRDIKRMQCECAILSREERSRGMMACGEDCLNRLLMIECSSRCLNGAYCSNRRFQMKQHAYFEVILTESKGWGLRAAKDLQPNTFVLEYCGEVLDHREFKARVKEYARNKNIHYYFMALKNNEIIDATLKGNCSRFMNHSCEPNCETQKWTVNGQLRVGFFTTKAVTAGTELTFDYQFQRYGKEAQKCFCGAPSCRGLIGGETRVSVRAAGGKKQRERSRKKDTDSELEALQENGEGLCGEKDVISLCRLMVRVETMEQRLTCLKLIENTQNPLCLKQFLDHHGLSLLWIFMVELSEAKSNSVNNIKLQLEIMKALAVLPISTKNMLEESRVLQFIQRWAQSRPLSQPAEQDGYSSESTSRAQTPLNTPDGPPAKLATELDGDTPKRAVYRRLKIISENSLDSALSDASKASDGKEEEDEEEEEMEDEPSQLEATIEREVKVENSEVPSESQAELEPELKQEPPETEEGAAVGTPSQDEEEGVSDVESERSQEPQVRASDISDMAARLLDSWKDLKVREREREKERDRDRDRDRDWERERDWDRDRERDGERSTLRSADRKRRRGSTSPLPPSAYERGRRNDDRYEQASSNKKLHTKESRNKLSTEERRKLFEQEVAQREAQKQQQQQQQQQQLQTLAFNPLAYTSSPNFMAYPPGYPIQTYVDPTNPNAGKVLLPTPAVEPLCVTPAPGTFEQTPTQPIISDLSLASPSSTTTQAGPASSLSHIPASLELSSGTQTQQFIQPAVPAQDPSVAVLSVSAQTASPQVQGQQGYTTLWDPNTQQAVTVQTQPTQQYSTTAQPQTAIYYQGQPCQTIYSIPHYACICVQTYTEPAASYLHGQQVYTGHQQGVVVQQGGTVTTIVTSQTVQQEMIIPNSIVDLPPPSPPKPKTIILPPGWKVARDPEGRIYYYHIITRQTQWDPPSWDGTTEEASVEHEAEMDLGTPTYDENPSKFSTKTAEADTSSELAKKSKEVFRKEMSQFIVQCLNPYRKPDCKLGRISNTEDFKHLARKLTHGVMNKELKSCKNPEDLECNENVKHKTKEYIKKYMQKFGTVYRPKEDTELD</sequence>
<feature type="compositionally biased region" description="Acidic residues" evidence="17">
    <location>
        <begin position="908"/>
        <end position="917"/>
    </location>
</feature>
<feature type="compositionally biased region" description="Basic and acidic residues" evidence="17">
    <location>
        <begin position="1053"/>
        <end position="1064"/>
    </location>
</feature>
<keyword evidence="13" id="KW-0156">Chromatin regulator</keyword>
<dbReference type="FunFam" id="1.10.1740.100:FF:000001">
    <property type="entry name" value="Histone-lysine N-methyltransferase"/>
    <property type="match status" value="1"/>
</dbReference>
<feature type="compositionally biased region" description="Basic and acidic residues" evidence="17">
    <location>
        <begin position="535"/>
        <end position="544"/>
    </location>
</feature>
<feature type="domain" description="WW" evidence="18">
    <location>
        <begin position="2212"/>
        <end position="2245"/>
    </location>
</feature>
<feature type="compositionally biased region" description="Polar residues" evidence="17">
    <location>
        <begin position="796"/>
        <end position="809"/>
    </location>
</feature>
<dbReference type="Gene3D" id="1.10.1740.100">
    <property type="entry name" value="Set2, Rpb1 interacting domain"/>
    <property type="match status" value="1"/>
</dbReference>
<dbReference type="GO" id="GO:0006355">
    <property type="term" value="P:regulation of DNA-templated transcription"/>
    <property type="evidence" value="ECO:0007669"/>
    <property type="project" value="InterPro"/>
</dbReference>
<keyword evidence="12" id="KW-0862">Zinc</keyword>
<feature type="region of interest" description="Disordered" evidence="17">
    <location>
        <begin position="1724"/>
        <end position="1929"/>
    </location>
</feature>
<dbReference type="SUPFAM" id="SSF82199">
    <property type="entry name" value="SET domain"/>
    <property type="match status" value="1"/>
</dbReference>
<dbReference type="GO" id="GO:0005634">
    <property type="term" value="C:nucleus"/>
    <property type="evidence" value="ECO:0007669"/>
    <property type="project" value="UniProtKB-SubCell"/>
</dbReference>
<keyword evidence="8" id="KW-0808">Transferase</keyword>
<dbReference type="GO" id="GO:0032259">
    <property type="term" value="P:methylation"/>
    <property type="evidence" value="ECO:0007669"/>
    <property type="project" value="UniProtKB-KW"/>
</dbReference>
<feature type="region of interest" description="Disordered" evidence="17">
    <location>
        <begin position="1204"/>
        <end position="1257"/>
    </location>
</feature>
<feature type="compositionally biased region" description="Basic and acidic residues" evidence="17">
    <location>
        <begin position="881"/>
        <end position="907"/>
    </location>
</feature>
<evidence type="ECO:0000256" key="10">
    <source>
        <dbReference type="ARBA" id="ARBA00022723"/>
    </source>
</evidence>
<feature type="compositionally biased region" description="Basic and acidic residues" evidence="17">
    <location>
        <begin position="204"/>
        <end position="220"/>
    </location>
</feature>
<keyword evidence="23" id="KW-1185">Reference proteome</keyword>
<feature type="compositionally biased region" description="Polar residues" evidence="17">
    <location>
        <begin position="476"/>
        <end position="497"/>
    </location>
</feature>
<name>A0A671PLZ8_9TELE</name>
<dbReference type="SMART" id="SM00508">
    <property type="entry name" value="PostSET"/>
    <property type="match status" value="1"/>
</dbReference>
<dbReference type="PROSITE" id="PS51215">
    <property type="entry name" value="AWS"/>
    <property type="match status" value="1"/>
</dbReference>
<evidence type="ECO:0000256" key="7">
    <source>
        <dbReference type="ARBA" id="ARBA00022603"/>
    </source>
</evidence>
<evidence type="ECO:0000256" key="8">
    <source>
        <dbReference type="ARBA" id="ARBA00022679"/>
    </source>
</evidence>
<feature type="region of interest" description="Disordered" evidence="17">
    <location>
        <begin position="167"/>
        <end position="661"/>
    </location>
</feature>
<feature type="compositionally biased region" description="Acidic residues" evidence="17">
    <location>
        <begin position="1737"/>
        <end position="1752"/>
    </location>
</feature>
<dbReference type="Pfam" id="PF17907">
    <property type="entry name" value="AWS"/>
    <property type="match status" value="1"/>
</dbReference>
<dbReference type="Ensembl" id="ENSSANT00000063931.1">
    <property type="protein sequence ID" value="ENSSANP00000060114.1"/>
    <property type="gene ID" value="ENSSANG00000029460.1"/>
</dbReference>
<feature type="compositionally biased region" description="Polar residues" evidence="17">
    <location>
        <begin position="608"/>
        <end position="624"/>
    </location>
</feature>
<feature type="compositionally biased region" description="Basic and acidic residues" evidence="17">
    <location>
        <begin position="630"/>
        <end position="658"/>
    </location>
</feature>
<feature type="compositionally biased region" description="Polar residues" evidence="17">
    <location>
        <begin position="585"/>
        <end position="599"/>
    </location>
</feature>
<dbReference type="PROSITE" id="PS50020">
    <property type="entry name" value="WW_DOMAIN_2"/>
    <property type="match status" value="1"/>
</dbReference>
<feature type="compositionally biased region" description="Polar residues" evidence="17">
    <location>
        <begin position="113"/>
        <end position="128"/>
    </location>
</feature>
<dbReference type="PROSITE" id="PS50868">
    <property type="entry name" value="POST_SET"/>
    <property type="match status" value="1"/>
</dbReference>
<feature type="region of interest" description="Disordered" evidence="17">
    <location>
        <begin position="79"/>
        <end position="129"/>
    </location>
</feature>
<dbReference type="Pfam" id="PF00856">
    <property type="entry name" value="SET"/>
    <property type="match status" value="1"/>
</dbReference>
<gene>
    <name evidence="22" type="primary">LOC107673014</name>
</gene>
<dbReference type="InterPro" id="IPR003616">
    <property type="entry name" value="Post-SET_dom"/>
</dbReference>
<dbReference type="InterPro" id="IPR013257">
    <property type="entry name" value="SRI"/>
</dbReference>
<dbReference type="CDD" id="cd19172">
    <property type="entry name" value="SET_SETD2"/>
    <property type="match status" value="1"/>
</dbReference>
<feature type="compositionally biased region" description="Basic and acidic residues" evidence="17">
    <location>
        <begin position="380"/>
        <end position="405"/>
    </location>
</feature>
<dbReference type="GO" id="GO:0140955">
    <property type="term" value="F:histone H3K36 trimethyltransferase activity"/>
    <property type="evidence" value="ECO:0007669"/>
    <property type="project" value="UniProtKB-EC"/>
</dbReference>
<evidence type="ECO:0000313" key="22">
    <source>
        <dbReference type="Ensembl" id="ENSSANP00000060114.1"/>
    </source>
</evidence>
<feature type="compositionally biased region" description="Basic and acidic residues" evidence="17">
    <location>
        <begin position="275"/>
        <end position="339"/>
    </location>
</feature>
<feature type="compositionally biased region" description="Basic residues" evidence="17">
    <location>
        <begin position="1222"/>
        <end position="1234"/>
    </location>
</feature>
<dbReference type="SMART" id="SM00317">
    <property type="entry name" value="SET"/>
    <property type="match status" value="1"/>
</dbReference>
<reference evidence="22" key="1">
    <citation type="submission" date="2025-08" db="UniProtKB">
        <authorList>
            <consortium name="Ensembl"/>
        </authorList>
    </citation>
    <scope>IDENTIFICATION</scope>
</reference>
<dbReference type="CDD" id="cd00201">
    <property type="entry name" value="WW"/>
    <property type="match status" value="1"/>
</dbReference>
<keyword evidence="11" id="KW-0221">Differentiation</keyword>
<evidence type="ECO:0000259" key="21">
    <source>
        <dbReference type="PROSITE" id="PS51215"/>
    </source>
</evidence>
<feature type="compositionally biased region" description="Basic and acidic residues" evidence="17">
    <location>
        <begin position="498"/>
        <end position="514"/>
    </location>
</feature>
<feature type="compositionally biased region" description="Polar residues" evidence="17">
    <location>
        <begin position="560"/>
        <end position="569"/>
    </location>
</feature>
<evidence type="ECO:0000259" key="18">
    <source>
        <dbReference type="PROSITE" id="PS50020"/>
    </source>
</evidence>
<evidence type="ECO:0000256" key="16">
    <source>
        <dbReference type="ARBA" id="ARBA00023242"/>
    </source>
</evidence>
<feature type="region of interest" description="Disordered" evidence="17">
    <location>
        <begin position="1666"/>
        <end position="1705"/>
    </location>
</feature>
<organism evidence="22 23">
    <name type="scientific">Sinocyclocheilus anshuiensis</name>
    <dbReference type="NCBI Taxonomy" id="1608454"/>
    <lineage>
        <taxon>Eukaryota</taxon>
        <taxon>Metazoa</taxon>
        <taxon>Chordata</taxon>
        <taxon>Craniata</taxon>
        <taxon>Vertebrata</taxon>
        <taxon>Euteleostomi</taxon>
        <taxon>Actinopterygii</taxon>
        <taxon>Neopterygii</taxon>
        <taxon>Teleostei</taxon>
        <taxon>Ostariophysi</taxon>
        <taxon>Cypriniformes</taxon>
        <taxon>Cyprinidae</taxon>
        <taxon>Cyprininae</taxon>
        <taxon>Sinocyclocheilus</taxon>
    </lineage>
</organism>
<dbReference type="Pfam" id="PF08236">
    <property type="entry name" value="SRI"/>
    <property type="match status" value="1"/>
</dbReference>
<dbReference type="Gene3D" id="2.20.70.10">
    <property type="match status" value="1"/>
</dbReference>
<feature type="compositionally biased region" description="Acidic residues" evidence="17">
    <location>
        <begin position="1799"/>
        <end position="1808"/>
    </location>
</feature>
<keyword evidence="7" id="KW-0489">Methyltransferase</keyword>
<keyword evidence="4" id="KW-0158">Chromosome</keyword>
<feature type="compositionally biased region" description="Basic and acidic residues" evidence="17">
    <location>
        <begin position="1832"/>
        <end position="1880"/>
    </location>
</feature>
<evidence type="ECO:0000259" key="19">
    <source>
        <dbReference type="PROSITE" id="PS50280"/>
    </source>
</evidence>
<feature type="compositionally biased region" description="Basic residues" evidence="17">
    <location>
        <begin position="365"/>
        <end position="379"/>
    </location>
</feature>
<keyword evidence="5" id="KW-0217">Developmental protein</keyword>
<evidence type="ECO:0000256" key="9">
    <source>
        <dbReference type="ARBA" id="ARBA00022691"/>
    </source>
</evidence>
<keyword evidence="10" id="KW-0479">Metal-binding</keyword>
<dbReference type="InterPro" id="IPR038190">
    <property type="entry name" value="SRI_sf"/>
</dbReference>
<dbReference type="PROSITE" id="PS01159">
    <property type="entry name" value="WW_DOMAIN_1"/>
    <property type="match status" value="1"/>
</dbReference>
<feature type="compositionally biased region" description="Basic and acidic residues" evidence="17">
    <location>
        <begin position="1918"/>
        <end position="1929"/>
    </location>
</feature>
<feature type="compositionally biased region" description="Basic and acidic residues" evidence="17">
    <location>
        <begin position="231"/>
        <end position="248"/>
    </location>
</feature>
<evidence type="ECO:0000256" key="6">
    <source>
        <dbReference type="ARBA" id="ARBA00022553"/>
    </source>
</evidence>
<dbReference type="GO" id="GO:0030154">
    <property type="term" value="P:cell differentiation"/>
    <property type="evidence" value="ECO:0007669"/>
    <property type="project" value="UniProtKB-KW"/>
</dbReference>
<dbReference type="SMART" id="SM00456">
    <property type="entry name" value="WW"/>
    <property type="match status" value="1"/>
</dbReference>